<evidence type="ECO:0000256" key="1">
    <source>
        <dbReference type="SAM" id="MobiDB-lite"/>
    </source>
</evidence>
<accession>A0A8E2RZW1</accession>
<proteinExistence type="predicted"/>
<organism evidence="2 3">
    <name type="scientific">Burkholderia multivorans</name>
    <dbReference type="NCBI Taxonomy" id="87883"/>
    <lineage>
        <taxon>Bacteria</taxon>
        <taxon>Pseudomonadati</taxon>
        <taxon>Pseudomonadota</taxon>
        <taxon>Betaproteobacteria</taxon>
        <taxon>Burkholderiales</taxon>
        <taxon>Burkholderiaceae</taxon>
        <taxon>Burkholderia</taxon>
        <taxon>Burkholderia cepacia complex</taxon>
    </lineage>
</organism>
<feature type="compositionally biased region" description="Basic and acidic residues" evidence="1">
    <location>
        <begin position="221"/>
        <end position="235"/>
    </location>
</feature>
<evidence type="ECO:0000313" key="2">
    <source>
        <dbReference type="EMBL" id="PRF25660.1"/>
    </source>
</evidence>
<feature type="non-terminal residue" evidence="2">
    <location>
        <position position="1"/>
    </location>
</feature>
<reference evidence="2 3" key="1">
    <citation type="submission" date="2018-03" db="EMBL/GenBank/DDBJ databases">
        <authorList>
            <person name="Nguyen K."/>
            <person name="Fouts D."/>
            <person name="Sutton G."/>
        </authorList>
    </citation>
    <scope>NUCLEOTIDE SEQUENCE [LARGE SCALE GENOMIC DNA]</scope>
    <source>
        <strain evidence="2 3">AU17135</strain>
    </source>
</reference>
<protein>
    <submittedName>
        <fullName evidence="2">Uncharacterized protein</fullName>
    </submittedName>
</protein>
<evidence type="ECO:0000313" key="3">
    <source>
        <dbReference type="Proteomes" id="UP000237686"/>
    </source>
</evidence>
<comment type="caution">
    <text evidence="2">The sequence shown here is derived from an EMBL/GenBank/DDBJ whole genome shotgun (WGS) entry which is preliminary data.</text>
</comment>
<sequence length="260" mass="29785">DLVSHSKIFLRWIAVRYQDPEFRRTMSDPVADWKRNMADADLQRKTTKSKLDWELQRQGINMSMLASRSPADQATLRGMKAASDAAQKRYEKLLAEAPKDYTTVWERLHKESERMLYRASLQDGLRKSAERIRNTPDTWDSDNKASADAIEAAMLPEPQMELVSAWKEGIEGKHPLPPDVMALFDLLVHDTLLTSWQDHVLAPSLYFRTRDTDEFGVSDLDKEAKQRQKDDRVAARIDQAAKQSKEWARGYKGGATPSVH</sequence>
<dbReference type="EMBL" id="PVFZ01000021">
    <property type="protein sequence ID" value="PRF25660.1"/>
    <property type="molecule type" value="Genomic_DNA"/>
</dbReference>
<gene>
    <name evidence="2" type="ORF">C6P98_07680</name>
</gene>
<feature type="region of interest" description="Disordered" evidence="1">
    <location>
        <begin position="221"/>
        <end position="260"/>
    </location>
</feature>
<dbReference type="AlphaFoldDB" id="A0A8E2RZW1"/>
<name>A0A8E2RZW1_9BURK</name>
<dbReference type="Proteomes" id="UP000237686">
    <property type="component" value="Unassembled WGS sequence"/>
</dbReference>